<comment type="similarity">
    <text evidence="7">Belongs to the binding-protein-dependent transport system permease family.</text>
</comment>
<dbReference type="InterPro" id="IPR035906">
    <property type="entry name" value="MetI-like_sf"/>
</dbReference>
<comment type="subcellular location">
    <subcellularLocation>
        <location evidence="1 7">Cell membrane</location>
        <topology evidence="1 7">Multi-pass membrane protein</topology>
    </subcellularLocation>
</comment>
<name>A0A7W3LKQ1_ACTNM</name>
<reference evidence="9 10" key="1">
    <citation type="submission" date="2020-08" db="EMBL/GenBank/DDBJ databases">
        <title>Genomic Encyclopedia of Type Strains, Phase IV (KMG-IV): sequencing the most valuable type-strain genomes for metagenomic binning, comparative biology and taxonomic classification.</title>
        <authorList>
            <person name="Goeker M."/>
        </authorList>
    </citation>
    <scope>NUCLEOTIDE SEQUENCE [LARGE SCALE GENOMIC DNA]</scope>
    <source>
        <strain evidence="9 10">DSM 44197</strain>
    </source>
</reference>
<dbReference type="PANTHER" id="PTHR30151">
    <property type="entry name" value="ALKANE SULFONATE ABC TRANSPORTER-RELATED, MEMBRANE SUBUNIT"/>
    <property type="match status" value="1"/>
</dbReference>
<keyword evidence="3" id="KW-1003">Cell membrane</keyword>
<dbReference type="Proteomes" id="UP000572680">
    <property type="component" value="Unassembled WGS sequence"/>
</dbReference>
<dbReference type="EMBL" id="JACJIA010000002">
    <property type="protein sequence ID" value="MBA8949926.1"/>
    <property type="molecule type" value="Genomic_DNA"/>
</dbReference>
<evidence type="ECO:0000256" key="1">
    <source>
        <dbReference type="ARBA" id="ARBA00004651"/>
    </source>
</evidence>
<dbReference type="SUPFAM" id="SSF161098">
    <property type="entry name" value="MetI-like"/>
    <property type="match status" value="1"/>
</dbReference>
<accession>A0A7W3LKQ1</accession>
<protein>
    <submittedName>
        <fullName evidence="9">NitT/TauT family transport system permease protein</fullName>
    </submittedName>
</protein>
<dbReference type="RefSeq" id="WP_182842424.1">
    <property type="nucleotide sequence ID" value="NZ_BAAALP010000027.1"/>
</dbReference>
<dbReference type="PANTHER" id="PTHR30151:SF0">
    <property type="entry name" value="ABC TRANSPORTER PERMEASE PROTEIN MJ0413-RELATED"/>
    <property type="match status" value="1"/>
</dbReference>
<evidence type="ECO:0000256" key="5">
    <source>
        <dbReference type="ARBA" id="ARBA00022989"/>
    </source>
</evidence>
<evidence type="ECO:0000256" key="7">
    <source>
        <dbReference type="RuleBase" id="RU363032"/>
    </source>
</evidence>
<dbReference type="GO" id="GO:0005886">
    <property type="term" value="C:plasma membrane"/>
    <property type="evidence" value="ECO:0007669"/>
    <property type="project" value="UniProtKB-SubCell"/>
</dbReference>
<dbReference type="InterPro" id="IPR000515">
    <property type="entry name" value="MetI-like"/>
</dbReference>
<feature type="domain" description="ABC transmembrane type-1" evidence="8">
    <location>
        <begin position="54"/>
        <end position="235"/>
    </location>
</feature>
<keyword evidence="2 7" id="KW-0813">Transport</keyword>
<evidence type="ECO:0000256" key="3">
    <source>
        <dbReference type="ARBA" id="ARBA00022475"/>
    </source>
</evidence>
<evidence type="ECO:0000313" key="10">
    <source>
        <dbReference type="Proteomes" id="UP000572680"/>
    </source>
</evidence>
<evidence type="ECO:0000313" key="9">
    <source>
        <dbReference type="EMBL" id="MBA8949926.1"/>
    </source>
</evidence>
<keyword evidence="6 7" id="KW-0472">Membrane</keyword>
<keyword evidence="10" id="KW-1185">Reference proteome</keyword>
<keyword evidence="5 7" id="KW-1133">Transmembrane helix</keyword>
<feature type="transmembrane region" description="Helical" evidence="7">
    <location>
        <begin position="95"/>
        <end position="116"/>
    </location>
</feature>
<evidence type="ECO:0000259" key="8">
    <source>
        <dbReference type="PROSITE" id="PS50928"/>
    </source>
</evidence>
<gene>
    <name evidence="9" type="ORF">HNR61_001539</name>
</gene>
<comment type="caution">
    <text evidence="9">The sequence shown here is derived from an EMBL/GenBank/DDBJ whole genome shotgun (WGS) entry which is preliminary data.</text>
</comment>
<evidence type="ECO:0000256" key="2">
    <source>
        <dbReference type="ARBA" id="ARBA00022448"/>
    </source>
</evidence>
<dbReference type="Pfam" id="PF00528">
    <property type="entry name" value="BPD_transp_1"/>
    <property type="match status" value="1"/>
</dbReference>
<feature type="transmembrane region" description="Helical" evidence="7">
    <location>
        <begin position="172"/>
        <end position="196"/>
    </location>
</feature>
<evidence type="ECO:0000256" key="4">
    <source>
        <dbReference type="ARBA" id="ARBA00022692"/>
    </source>
</evidence>
<proteinExistence type="inferred from homology"/>
<feature type="transmembrane region" description="Helical" evidence="7">
    <location>
        <begin position="58"/>
        <end position="83"/>
    </location>
</feature>
<dbReference type="AlphaFoldDB" id="A0A7W3LKQ1"/>
<dbReference type="Gene3D" id="1.10.3720.10">
    <property type="entry name" value="MetI-like"/>
    <property type="match status" value="1"/>
</dbReference>
<dbReference type="CDD" id="cd06261">
    <property type="entry name" value="TM_PBP2"/>
    <property type="match status" value="1"/>
</dbReference>
<keyword evidence="4 7" id="KW-0812">Transmembrane</keyword>
<dbReference type="GO" id="GO:0055085">
    <property type="term" value="P:transmembrane transport"/>
    <property type="evidence" value="ECO:0007669"/>
    <property type="project" value="InterPro"/>
</dbReference>
<dbReference type="PROSITE" id="PS50928">
    <property type="entry name" value="ABC_TM1"/>
    <property type="match status" value="1"/>
</dbReference>
<organism evidence="9 10">
    <name type="scientific">Actinomadura namibiensis</name>
    <dbReference type="NCBI Taxonomy" id="182080"/>
    <lineage>
        <taxon>Bacteria</taxon>
        <taxon>Bacillati</taxon>
        <taxon>Actinomycetota</taxon>
        <taxon>Actinomycetes</taxon>
        <taxon>Streptosporangiales</taxon>
        <taxon>Thermomonosporaceae</taxon>
        <taxon>Actinomadura</taxon>
    </lineage>
</organism>
<sequence length="253" mass="26139">MSAIARTRRGVQGAAAFLVVAELTSRSGLPLPPVSVVLAEAGRLAGDTAFLTDVRATVTAWLLGLALAVAAALPLGLLLGALPRVEAVARPVLEFLRPIPAVAIIPLAMLLFPDALDMKTSVIVYASCWPVLINTVYGLREVDPVAKETLSSFGFGPVPVLLRVSLPSTAPFIATGVRLSAAIALIVAVSAELLAGGSPGIGTFITNAGSSDRVELMLAATVWAGALGLLGNGALALAEHRLFRWHRARTEVA</sequence>
<evidence type="ECO:0000256" key="6">
    <source>
        <dbReference type="ARBA" id="ARBA00023136"/>
    </source>
</evidence>
<feature type="transmembrane region" description="Helical" evidence="7">
    <location>
        <begin position="216"/>
        <end position="238"/>
    </location>
</feature>